<sequence length="195" mass="21287">MASTLRHMFMLVDIALKFPEGQLTLVCAKLGGGKTLLLLALLGEADILTGHIVCPRSPPNALACFANQKVTREEWIVPGVYTYMPQICALISDQNILEYGDESKISESGEPMPSGGKNLESPWLALFTPAHSSCLNAVDAHTAHHLYYKCIKGELVSERTVILVSHHVQLWLTGASYIVAPDNGHLLFAGDRDTF</sequence>
<evidence type="ECO:0000256" key="3">
    <source>
        <dbReference type="ARBA" id="ARBA00022840"/>
    </source>
</evidence>
<dbReference type="SUPFAM" id="SSF52540">
    <property type="entry name" value="P-loop containing nucleoside triphosphate hydrolases"/>
    <property type="match status" value="1"/>
</dbReference>
<gene>
    <name evidence="4" type="ORF">AZE42_04250</name>
</gene>
<evidence type="ECO:0000256" key="2">
    <source>
        <dbReference type="ARBA" id="ARBA00022741"/>
    </source>
</evidence>
<dbReference type="GO" id="GO:0042626">
    <property type="term" value="F:ATPase-coupled transmembrane transporter activity"/>
    <property type="evidence" value="ECO:0007669"/>
    <property type="project" value="TreeGrafter"/>
</dbReference>
<keyword evidence="5" id="KW-1185">Reference proteome</keyword>
<dbReference type="OrthoDB" id="2692584at2759"/>
<organism evidence="4 5">
    <name type="scientific">Rhizopogon vesiculosus</name>
    <dbReference type="NCBI Taxonomy" id="180088"/>
    <lineage>
        <taxon>Eukaryota</taxon>
        <taxon>Fungi</taxon>
        <taxon>Dikarya</taxon>
        <taxon>Basidiomycota</taxon>
        <taxon>Agaricomycotina</taxon>
        <taxon>Agaricomycetes</taxon>
        <taxon>Agaricomycetidae</taxon>
        <taxon>Boletales</taxon>
        <taxon>Suillineae</taxon>
        <taxon>Rhizopogonaceae</taxon>
        <taxon>Rhizopogon</taxon>
    </lineage>
</organism>
<evidence type="ECO:0000313" key="4">
    <source>
        <dbReference type="EMBL" id="OJA10751.1"/>
    </source>
</evidence>
<dbReference type="GO" id="GO:0000329">
    <property type="term" value="C:fungal-type vacuole membrane"/>
    <property type="evidence" value="ECO:0007669"/>
    <property type="project" value="TreeGrafter"/>
</dbReference>
<keyword evidence="1" id="KW-0677">Repeat</keyword>
<proteinExistence type="predicted"/>
<evidence type="ECO:0008006" key="6">
    <source>
        <dbReference type="Google" id="ProtNLM"/>
    </source>
</evidence>
<protein>
    <recommendedName>
        <fullName evidence="6">ABC transporter domain-containing protein</fullName>
    </recommendedName>
</protein>
<accession>A0A1J8PQG3</accession>
<dbReference type="GO" id="GO:0005524">
    <property type="term" value="F:ATP binding"/>
    <property type="evidence" value="ECO:0007669"/>
    <property type="project" value="UniProtKB-KW"/>
</dbReference>
<evidence type="ECO:0000256" key="1">
    <source>
        <dbReference type="ARBA" id="ARBA00022737"/>
    </source>
</evidence>
<keyword evidence="3" id="KW-0067">ATP-binding</keyword>
<dbReference type="InterPro" id="IPR050173">
    <property type="entry name" value="ABC_transporter_C-like"/>
</dbReference>
<dbReference type="STRING" id="180088.A0A1J8PQG3"/>
<dbReference type="Proteomes" id="UP000183567">
    <property type="component" value="Unassembled WGS sequence"/>
</dbReference>
<dbReference type="PANTHER" id="PTHR24223">
    <property type="entry name" value="ATP-BINDING CASSETTE SUB-FAMILY C"/>
    <property type="match status" value="1"/>
</dbReference>
<name>A0A1J8PQG3_9AGAM</name>
<reference evidence="4 5" key="1">
    <citation type="submission" date="2016-03" db="EMBL/GenBank/DDBJ databases">
        <title>Comparative genomics of the ectomycorrhizal sister species Rhizopogon vinicolor and Rhizopogon vesiculosus (Basidiomycota: Boletales) reveals a divergence of the mating type B locus.</title>
        <authorList>
            <person name="Mujic A.B."/>
            <person name="Kuo A."/>
            <person name="Tritt A."/>
            <person name="Lipzen A."/>
            <person name="Chen C."/>
            <person name="Johnson J."/>
            <person name="Sharma A."/>
            <person name="Barry K."/>
            <person name="Grigoriev I.V."/>
            <person name="Spatafora J.W."/>
        </authorList>
    </citation>
    <scope>NUCLEOTIDE SEQUENCE [LARGE SCALE GENOMIC DNA]</scope>
    <source>
        <strain evidence="4 5">AM-OR11-056</strain>
    </source>
</reference>
<dbReference type="InterPro" id="IPR027417">
    <property type="entry name" value="P-loop_NTPase"/>
</dbReference>
<dbReference type="PANTHER" id="PTHR24223:SF353">
    <property type="entry name" value="ABC TRANSPORTER ATP-BINDING PROTEIN_PERMEASE VMR1-RELATED"/>
    <property type="match status" value="1"/>
</dbReference>
<evidence type="ECO:0000313" key="5">
    <source>
        <dbReference type="Proteomes" id="UP000183567"/>
    </source>
</evidence>
<comment type="caution">
    <text evidence="4">The sequence shown here is derived from an EMBL/GenBank/DDBJ whole genome shotgun (WGS) entry which is preliminary data.</text>
</comment>
<keyword evidence="2" id="KW-0547">Nucleotide-binding</keyword>
<dbReference type="AlphaFoldDB" id="A0A1J8PQG3"/>
<dbReference type="EMBL" id="LVVM01005377">
    <property type="protein sequence ID" value="OJA10751.1"/>
    <property type="molecule type" value="Genomic_DNA"/>
</dbReference>
<dbReference type="Gene3D" id="3.40.50.300">
    <property type="entry name" value="P-loop containing nucleotide triphosphate hydrolases"/>
    <property type="match status" value="2"/>
</dbReference>